<accession>A0A2T1NHX9</accession>
<dbReference type="NCBIfam" id="TIGR03562">
    <property type="entry name" value="osmo_induc_OsmC"/>
    <property type="match status" value="1"/>
</dbReference>
<reference evidence="1 2" key="1">
    <citation type="submission" date="2018-03" db="EMBL/GenBank/DDBJ databases">
        <title>Mesoflavibacter sp. HG37 and Mesoflavibacter sp. HG96 sp.nov., two marine bacteria isolated from seawater of Western Pacific Ocean.</title>
        <authorList>
            <person name="Cheng H."/>
            <person name="Wu Y.-H."/>
            <person name="Guo L.-L."/>
            <person name="Xu X.-W."/>
        </authorList>
    </citation>
    <scope>NUCLEOTIDE SEQUENCE [LARGE SCALE GENOMIC DNA]</scope>
    <source>
        <strain evidence="1 2">KCTC 42117</strain>
    </source>
</reference>
<dbReference type="InterPro" id="IPR036102">
    <property type="entry name" value="OsmC/Ohrsf"/>
</dbReference>
<proteinExistence type="predicted"/>
<dbReference type="GO" id="GO:0004601">
    <property type="term" value="F:peroxidase activity"/>
    <property type="evidence" value="ECO:0007669"/>
    <property type="project" value="InterPro"/>
</dbReference>
<dbReference type="PANTHER" id="PTHR42830">
    <property type="entry name" value="OSMOTICALLY INDUCIBLE FAMILY PROTEIN"/>
    <property type="match status" value="1"/>
</dbReference>
<dbReference type="InterPro" id="IPR003718">
    <property type="entry name" value="OsmC/Ohr_fam"/>
</dbReference>
<dbReference type="PANTHER" id="PTHR42830:SF1">
    <property type="entry name" value="OSMOTICALLY INDUCIBLE FAMILY PROTEIN"/>
    <property type="match status" value="1"/>
</dbReference>
<dbReference type="EMBL" id="PXOT01000018">
    <property type="protein sequence ID" value="PSG92505.1"/>
    <property type="molecule type" value="Genomic_DNA"/>
</dbReference>
<dbReference type="InterPro" id="IPR019904">
    <property type="entry name" value="Peroxiredoxin_OsmC"/>
</dbReference>
<evidence type="ECO:0000313" key="1">
    <source>
        <dbReference type="EMBL" id="PSG92505.1"/>
    </source>
</evidence>
<name>A0A2T1NHX9_9FLAO</name>
<dbReference type="OrthoDB" id="9807532at2"/>
<dbReference type="RefSeq" id="WP_106677136.1">
    <property type="nucleotide sequence ID" value="NZ_JACHWV010000005.1"/>
</dbReference>
<dbReference type="Pfam" id="PF02566">
    <property type="entry name" value="OsmC"/>
    <property type="match status" value="1"/>
</dbReference>
<sequence length="145" mass="15344">MKRKATAIWQGTGKDGKGILNGPSGVLDNTPYNFKARFENEDGKAGTNPEELIAAAHAGCFAMALSFAIQDAGFEANKLDVDATITVEQQDGGFAFTHIQLDLTGKVDGMDEAKFKELAEGAKKGCPVSKALSSVDISLNITFES</sequence>
<dbReference type="InterPro" id="IPR015946">
    <property type="entry name" value="KH_dom-like_a/b"/>
</dbReference>
<organism evidence="1 2">
    <name type="scientific">Mesoflavibacter zeaxanthinifaciens subsp. sabulilitoris</name>
    <dbReference type="NCBI Taxonomy" id="1520893"/>
    <lineage>
        <taxon>Bacteria</taxon>
        <taxon>Pseudomonadati</taxon>
        <taxon>Bacteroidota</taxon>
        <taxon>Flavobacteriia</taxon>
        <taxon>Flavobacteriales</taxon>
        <taxon>Flavobacteriaceae</taxon>
        <taxon>Mesoflavibacter</taxon>
    </lineage>
</organism>
<dbReference type="AlphaFoldDB" id="A0A2T1NHX9"/>
<comment type="caution">
    <text evidence="1">The sequence shown here is derived from an EMBL/GenBank/DDBJ whole genome shotgun (WGS) entry which is preliminary data.</text>
</comment>
<evidence type="ECO:0000313" key="2">
    <source>
        <dbReference type="Proteomes" id="UP000238430"/>
    </source>
</evidence>
<protein>
    <submittedName>
        <fullName evidence="1">OsmC family peroxiredoxin</fullName>
    </submittedName>
</protein>
<dbReference type="GO" id="GO:0006979">
    <property type="term" value="P:response to oxidative stress"/>
    <property type="evidence" value="ECO:0007669"/>
    <property type="project" value="InterPro"/>
</dbReference>
<dbReference type="InterPro" id="IPR052707">
    <property type="entry name" value="OsmC_Ohr_Peroxiredoxin"/>
</dbReference>
<dbReference type="Gene3D" id="3.30.300.20">
    <property type="match status" value="1"/>
</dbReference>
<dbReference type="SUPFAM" id="SSF82784">
    <property type="entry name" value="OsmC-like"/>
    <property type="match status" value="1"/>
</dbReference>
<gene>
    <name evidence="1" type="ORF">C7H61_03425</name>
</gene>
<dbReference type="Proteomes" id="UP000238430">
    <property type="component" value="Unassembled WGS sequence"/>
</dbReference>
<keyword evidence="2" id="KW-1185">Reference proteome</keyword>